<dbReference type="Pfam" id="PF01171">
    <property type="entry name" value="ATP_bind_3"/>
    <property type="match status" value="1"/>
</dbReference>
<comment type="function">
    <text evidence="8">Ligates lysine onto the cytidine present at position 34 of the AUA codon-specific tRNA(Ile) that contains the anticodon CAU, in an ATP-dependent manner. Cytidine is converted to lysidine, thus changing the amino acid specificity of the tRNA from methionine to isoleucine.</text>
</comment>
<dbReference type="OrthoDB" id="9807403at2"/>
<evidence type="ECO:0000256" key="3">
    <source>
        <dbReference type="ARBA" id="ARBA00022598"/>
    </source>
</evidence>
<dbReference type="AlphaFoldDB" id="R1AWW2"/>
<keyword evidence="6 8" id="KW-0067">ATP-binding</keyword>
<dbReference type="EMBL" id="ARZA01000078">
    <property type="protein sequence ID" value="EOD01137.1"/>
    <property type="molecule type" value="Genomic_DNA"/>
</dbReference>
<dbReference type="SMART" id="SM00977">
    <property type="entry name" value="TilS_C"/>
    <property type="match status" value="1"/>
</dbReference>
<dbReference type="NCBIfam" id="TIGR02433">
    <property type="entry name" value="lysidine_TilS_C"/>
    <property type="match status" value="1"/>
</dbReference>
<organism evidence="10 11">
    <name type="scientific">Caldisalinibacter kiritimatiensis</name>
    <dbReference type="NCBI Taxonomy" id="1304284"/>
    <lineage>
        <taxon>Bacteria</taxon>
        <taxon>Bacillati</taxon>
        <taxon>Bacillota</taxon>
        <taxon>Tissierellia</taxon>
        <taxon>Tissierellales</taxon>
        <taxon>Thermohalobacteraceae</taxon>
        <taxon>Caldisalinibacter</taxon>
    </lineage>
</organism>
<dbReference type="InterPro" id="IPR014729">
    <property type="entry name" value="Rossmann-like_a/b/a_fold"/>
</dbReference>
<dbReference type="Gene3D" id="1.20.59.20">
    <property type="match status" value="1"/>
</dbReference>
<evidence type="ECO:0000313" key="11">
    <source>
        <dbReference type="Proteomes" id="UP000013378"/>
    </source>
</evidence>
<evidence type="ECO:0000256" key="4">
    <source>
        <dbReference type="ARBA" id="ARBA00022694"/>
    </source>
</evidence>
<evidence type="ECO:0000256" key="5">
    <source>
        <dbReference type="ARBA" id="ARBA00022741"/>
    </source>
</evidence>
<dbReference type="eggNOG" id="COG0037">
    <property type="taxonomic scope" value="Bacteria"/>
</dbReference>
<dbReference type="PATRIC" id="fig|1304284.3.peg.796"/>
<keyword evidence="4 8" id="KW-0819">tRNA processing</keyword>
<keyword evidence="11" id="KW-1185">Reference proteome</keyword>
<dbReference type="InterPro" id="IPR012094">
    <property type="entry name" value="tRNA_Ile_lys_synt"/>
</dbReference>
<feature type="domain" description="Lysidine-tRNA(Ile) synthetase C-terminal" evidence="9">
    <location>
        <begin position="385"/>
        <end position="457"/>
    </location>
</feature>
<feature type="binding site" evidence="8">
    <location>
        <begin position="26"/>
        <end position="31"/>
    </location>
    <ligand>
        <name>ATP</name>
        <dbReference type="ChEBI" id="CHEBI:30616"/>
    </ligand>
</feature>
<evidence type="ECO:0000256" key="7">
    <source>
        <dbReference type="ARBA" id="ARBA00048539"/>
    </source>
</evidence>
<evidence type="ECO:0000256" key="2">
    <source>
        <dbReference type="ARBA" id="ARBA00022490"/>
    </source>
</evidence>
<dbReference type="CDD" id="cd01992">
    <property type="entry name" value="TilS_N"/>
    <property type="match status" value="1"/>
</dbReference>
<keyword evidence="3 8" id="KW-0436">Ligase</keyword>
<evidence type="ECO:0000256" key="8">
    <source>
        <dbReference type="HAMAP-Rule" id="MF_01161"/>
    </source>
</evidence>
<comment type="similarity">
    <text evidence="8">Belongs to the tRNA(Ile)-lysidine synthase family.</text>
</comment>
<evidence type="ECO:0000313" key="10">
    <source>
        <dbReference type="EMBL" id="EOD01137.1"/>
    </source>
</evidence>
<dbReference type="GO" id="GO:0032267">
    <property type="term" value="F:tRNA(Ile)-lysidine synthase activity"/>
    <property type="evidence" value="ECO:0007669"/>
    <property type="project" value="UniProtKB-EC"/>
</dbReference>
<evidence type="ECO:0000259" key="9">
    <source>
        <dbReference type="SMART" id="SM00977"/>
    </source>
</evidence>
<dbReference type="PANTHER" id="PTHR43033:SF1">
    <property type="entry name" value="TRNA(ILE)-LYSIDINE SYNTHASE-RELATED"/>
    <property type="match status" value="1"/>
</dbReference>
<comment type="subcellular location">
    <subcellularLocation>
        <location evidence="1 8">Cytoplasm</location>
    </subcellularLocation>
</comment>
<dbReference type="PANTHER" id="PTHR43033">
    <property type="entry name" value="TRNA(ILE)-LYSIDINE SYNTHASE-RELATED"/>
    <property type="match status" value="1"/>
</dbReference>
<dbReference type="InterPro" id="IPR012796">
    <property type="entry name" value="Lysidine-tRNA-synth_C"/>
</dbReference>
<gene>
    <name evidence="8" type="primary">tilS</name>
    <name evidence="10" type="ORF">L21TH_0805</name>
</gene>
<comment type="catalytic activity">
    <reaction evidence="7 8">
        <text>cytidine(34) in tRNA(Ile2) + L-lysine + ATP = lysidine(34) in tRNA(Ile2) + AMP + diphosphate + H(+)</text>
        <dbReference type="Rhea" id="RHEA:43744"/>
        <dbReference type="Rhea" id="RHEA-COMP:10625"/>
        <dbReference type="Rhea" id="RHEA-COMP:10670"/>
        <dbReference type="ChEBI" id="CHEBI:15378"/>
        <dbReference type="ChEBI" id="CHEBI:30616"/>
        <dbReference type="ChEBI" id="CHEBI:32551"/>
        <dbReference type="ChEBI" id="CHEBI:33019"/>
        <dbReference type="ChEBI" id="CHEBI:82748"/>
        <dbReference type="ChEBI" id="CHEBI:83665"/>
        <dbReference type="ChEBI" id="CHEBI:456215"/>
        <dbReference type="EC" id="6.3.4.19"/>
    </reaction>
</comment>
<comment type="domain">
    <text evidence="8">The N-terminal region contains the highly conserved SGGXDS motif, predicted to be a P-loop motif involved in ATP binding.</text>
</comment>
<dbReference type="Proteomes" id="UP000013378">
    <property type="component" value="Unassembled WGS sequence"/>
</dbReference>
<dbReference type="GO" id="GO:0005524">
    <property type="term" value="F:ATP binding"/>
    <property type="evidence" value="ECO:0007669"/>
    <property type="project" value="UniProtKB-UniRule"/>
</dbReference>
<protein>
    <recommendedName>
        <fullName evidence="8">tRNA(Ile)-lysidine synthase</fullName>
        <ecNumber evidence="8">6.3.4.19</ecNumber>
    </recommendedName>
    <alternativeName>
        <fullName evidence="8">tRNA(Ile)-2-lysyl-cytidine synthase</fullName>
    </alternativeName>
    <alternativeName>
        <fullName evidence="8">tRNA(Ile)-lysidine synthetase</fullName>
    </alternativeName>
</protein>
<dbReference type="SUPFAM" id="SSF56037">
    <property type="entry name" value="PheT/TilS domain"/>
    <property type="match status" value="1"/>
</dbReference>
<dbReference type="Gene3D" id="3.40.50.620">
    <property type="entry name" value="HUPs"/>
    <property type="match status" value="1"/>
</dbReference>
<dbReference type="InterPro" id="IPR011063">
    <property type="entry name" value="TilS/TtcA_N"/>
</dbReference>
<dbReference type="GO" id="GO:0005737">
    <property type="term" value="C:cytoplasm"/>
    <property type="evidence" value="ECO:0007669"/>
    <property type="project" value="UniProtKB-SubCell"/>
</dbReference>
<dbReference type="STRING" id="1304284.L21TH_0805"/>
<dbReference type="InterPro" id="IPR012795">
    <property type="entry name" value="tRNA_Ile_lys_synt_N"/>
</dbReference>
<name>R1AWW2_9FIRM</name>
<dbReference type="SUPFAM" id="SSF52402">
    <property type="entry name" value="Adenine nucleotide alpha hydrolases-like"/>
    <property type="match status" value="1"/>
</dbReference>
<sequence length="465" mass="54389">MKEKVVHTIKKYNLIEKVDNVLLGLSGGPDSLALFYILKDLQQEIEFKLHVAHVNHKVRGKEADEDEKFVRDICNRYKVPFYSKSVDMKGYAKKKKLSEEEAGREIRYNFFYEIINKLGGGKIAVAHNKDDQGETLIMRVLRGTGIDGLVGMDYINGNIIRPLLDVTREEIEKFCEENNIKPRIDKTNLKPIYGRNKIRLELIPYIQENFNEGIIDTLFRMSRVIKMDSKFLNDYSYGEFKKIVIEESNNKVVADLNKLVDMHKSIKARVIRLCIEKINKDLKGIEEKHVSQVIELIDKGITGKRVNISNNINVSISYDKVVFIKQRSQKNKKQGFKYKLNIYDKTYIPELNAVINSKIIDKKELEIYANKNRKYFNYDNIKGDLYVKTREPGDRFIPLGMKGSKKIKDFFIDQKVPREKRDIIPIVEDEAHILWIIGYRISELYKITDNTDKVLMLEYKKLEEE</sequence>
<dbReference type="Pfam" id="PF11734">
    <property type="entry name" value="TilS_C"/>
    <property type="match status" value="1"/>
</dbReference>
<evidence type="ECO:0000256" key="1">
    <source>
        <dbReference type="ARBA" id="ARBA00004496"/>
    </source>
</evidence>
<accession>R1AWW2</accession>
<dbReference type="SUPFAM" id="SSF82829">
    <property type="entry name" value="MesJ substrate recognition domain-like"/>
    <property type="match status" value="1"/>
</dbReference>
<dbReference type="NCBIfam" id="TIGR02432">
    <property type="entry name" value="lysidine_TilS_N"/>
    <property type="match status" value="1"/>
</dbReference>
<keyword evidence="2 8" id="KW-0963">Cytoplasm</keyword>
<dbReference type="GO" id="GO:0006400">
    <property type="term" value="P:tRNA modification"/>
    <property type="evidence" value="ECO:0007669"/>
    <property type="project" value="UniProtKB-UniRule"/>
</dbReference>
<proteinExistence type="inferred from homology"/>
<evidence type="ECO:0000256" key="6">
    <source>
        <dbReference type="ARBA" id="ARBA00022840"/>
    </source>
</evidence>
<comment type="caution">
    <text evidence="10">The sequence shown here is derived from an EMBL/GenBank/DDBJ whole genome shotgun (WGS) entry which is preliminary data.</text>
</comment>
<dbReference type="HAMAP" id="MF_01161">
    <property type="entry name" value="tRNA_Ile_lys_synt"/>
    <property type="match status" value="1"/>
</dbReference>
<reference evidence="10 11" key="1">
    <citation type="journal article" date="2015" name="Geomicrobiol. J.">
        <title>Caldisalinibacter kiritimatiensis gen. nov., sp. nov., a moderately thermohalophilic thiosulfate-reducing bacterium from a hypersaline microbial mat.</title>
        <authorList>
            <person name="Ben Hania W."/>
            <person name="Joseph M."/>
            <person name="Fiebig A."/>
            <person name="Bunk B."/>
            <person name="Klenk H.-P."/>
            <person name="Fardeau M.-L."/>
            <person name="Spring S."/>
        </authorList>
    </citation>
    <scope>NUCLEOTIDE SEQUENCE [LARGE SCALE GENOMIC DNA]</scope>
    <source>
        <strain evidence="10 11">L21-TH-D2</strain>
    </source>
</reference>
<keyword evidence="5 8" id="KW-0547">Nucleotide-binding</keyword>
<dbReference type="RefSeq" id="WP_006309699.1">
    <property type="nucleotide sequence ID" value="NZ_ARZA01000078.1"/>
</dbReference>
<dbReference type="EC" id="6.3.4.19" evidence="8"/>